<evidence type="ECO:0000313" key="1">
    <source>
        <dbReference type="EMBL" id="MEC4717589.1"/>
    </source>
</evidence>
<evidence type="ECO:0000313" key="2">
    <source>
        <dbReference type="Proteomes" id="UP001352263"/>
    </source>
</evidence>
<reference evidence="1 2" key="1">
    <citation type="submission" date="2023-10" db="EMBL/GenBank/DDBJ databases">
        <title>Noviherbaspirillum sp. CPCC 100848 genome assembly.</title>
        <authorList>
            <person name="Li X.Y."/>
            <person name="Fang X.M."/>
        </authorList>
    </citation>
    <scope>NUCLEOTIDE SEQUENCE [LARGE SCALE GENOMIC DNA]</scope>
    <source>
        <strain evidence="1 2">CPCC 100848</strain>
    </source>
</reference>
<gene>
    <name evidence="1" type="ORF">RY831_00335</name>
</gene>
<proteinExistence type="predicted"/>
<protein>
    <submittedName>
        <fullName evidence="1">Uncharacterized protein</fullName>
    </submittedName>
</protein>
<dbReference type="EMBL" id="JAWIIV010000001">
    <property type="protein sequence ID" value="MEC4717589.1"/>
    <property type="molecule type" value="Genomic_DNA"/>
</dbReference>
<comment type="caution">
    <text evidence="1">The sequence shown here is derived from an EMBL/GenBank/DDBJ whole genome shotgun (WGS) entry which is preliminary data.</text>
</comment>
<name>A0ABU6J1V9_9BURK</name>
<keyword evidence="2" id="KW-1185">Reference proteome</keyword>
<feature type="non-terminal residue" evidence="1">
    <location>
        <position position="1"/>
    </location>
</feature>
<dbReference type="RefSeq" id="WP_326504346.1">
    <property type="nucleotide sequence ID" value="NZ_JAWIIV010000001.1"/>
</dbReference>
<dbReference type="Proteomes" id="UP001352263">
    <property type="component" value="Unassembled WGS sequence"/>
</dbReference>
<accession>A0ABU6J1V9</accession>
<organism evidence="1 2">
    <name type="scientific">Noviherbaspirillum album</name>
    <dbReference type="NCBI Taxonomy" id="3080276"/>
    <lineage>
        <taxon>Bacteria</taxon>
        <taxon>Pseudomonadati</taxon>
        <taxon>Pseudomonadota</taxon>
        <taxon>Betaproteobacteria</taxon>
        <taxon>Burkholderiales</taxon>
        <taxon>Oxalobacteraceae</taxon>
        <taxon>Noviherbaspirillum</taxon>
    </lineage>
</organism>
<sequence length="78" mass="8279">LHDAFAILDTSPAGLEGDDIIPTISPTSFFRSSGLLTATFEICLPACTISAAKKYGHGNPLPKGIADVRRTRRKGSHV</sequence>